<accession>A0ABU2JD58</accession>
<reference evidence="3" key="1">
    <citation type="submission" date="2023-07" db="EMBL/GenBank/DDBJ databases">
        <title>30 novel species of actinomycetes from the DSMZ collection.</title>
        <authorList>
            <person name="Nouioui I."/>
        </authorList>
    </citation>
    <scope>NUCLEOTIDE SEQUENCE [LARGE SCALE GENOMIC DNA]</scope>
    <source>
        <strain evidence="3">DSM 44399</strain>
    </source>
</reference>
<keyword evidence="3" id="KW-1185">Reference proteome</keyword>
<name>A0ABU2JD58_9ACTN</name>
<evidence type="ECO:0000259" key="1">
    <source>
        <dbReference type="Pfam" id="PF18593"/>
    </source>
</evidence>
<feature type="domain" description="CdiI immunity protein" evidence="1">
    <location>
        <begin position="4"/>
        <end position="95"/>
    </location>
</feature>
<gene>
    <name evidence="2" type="ORF">RM423_16115</name>
</gene>
<comment type="caution">
    <text evidence="2">The sequence shown here is derived from an EMBL/GenBank/DDBJ whole genome shotgun (WGS) entry which is preliminary data.</text>
</comment>
<proteinExistence type="predicted"/>
<organism evidence="2 3">
    <name type="scientific">Jatrophihabitans lederbergiae</name>
    <dbReference type="NCBI Taxonomy" id="3075547"/>
    <lineage>
        <taxon>Bacteria</taxon>
        <taxon>Bacillati</taxon>
        <taxon>Actinomycetota</taxon>
        <taxon>Actinomycetes</taxon>
        <taxon>Jatrophihabitantales</taxon>
        <taxon>Jatrophihabitantaceae</taxon>
        <taxon>Jatrophihabitans</taxon>
    </lineage>
</organism>
<evidence type="ECO:0000313" key="2">
    <source>
        <dbReference type="EMBL" id="MDT0262921.1"/>
    </source>
</evidence>
<dbReference type="InterPro" id="IPR041129">
    <property type="entry name" value="CdiI_2"/>
</dbReference>
<dbReference type="Pfam" id="PF18593">
    <property type="entry name" value="CdiI_2"/>
    <property type="match status" value="1"/>
</dbReference>
<sequence length="118" mass="13146">MKDFKALENLLAGYLHEDWRDEYESAWSAIRDFALSEPTHAPALGAEVHDLLERFSDEDDAVVAQFLTSDLGLGYAAEADGWGSYREWLLAVADQVDELLRGQPPEPPDRPRSGSAQV</sequence>
<protein>
    <submittedName>
        <fullName evidence="2">Contact-dependent growth inhibition system immunity protein</fullName>
    </submittedName>
</protein>
<evidence type="ECO:0000313" key="3">
    <source>
        <dbReference type="Proteomes" id="UP001183176"/>
    </source>
</evidence>
<dbReference type="Proteomes" id="UP001183176">
    <property type="component" value="Unassembled WGS sequence"/>
</dbReference>
<dbReference type="EMBL" id="JAVREH010000024">
    <property type="protein sequence ID" value="MDT0262921.1"/>
    <property type="molecule type" value="Genomic_DNA"/>
</dbReference>
<dbReference type="RefSeq" id="WP_311424068.1">
    <property type="nucleotide sequence ID" value="NZ_JAVREH010000024.1"/>
</dbReference>